<gene>
    <name evidence="2" type="ORF">K457DRAFT_816349</name>
</gene>
<dbReference type="AlphaFoldDB" id="A0A197K924"/>
<dbReference type="EMBL" id="KV442018">
    <property type="protein sequence ID" value="OAQ34187.1"/>
    <property type="molecule type" value="Genomic_DNA"/>
</dbReference>
<keyword evidence="1" id="KW-0472">Membrane</keyword>
<feature type="transmembrane region" description="Helical" evidence="1">
    <location>
        <begin position="203"/>
        <end position="222"/>
    </location>
</feature>
<keyword evidence="3" id="KW-1185">Reference proteome</keyword>
<keyword evidence="1" id="KW-1133">Transmembrane helix</keyword>
<evidence type="ECO:0000313" key="2">
    <source>
        <dbReference type="EMBL" id="OAQ34187.1"/>
    </source>
</evidence>
<organism evidence="2 3">
    <name type="scientific">Linnemannia elongata AG-77</name>
    <dbReference type="NCBI Taxonomy" id="1314771"/>
    <lineage>
        <taxon>Eukaryota</taxon>
        <taxon>Fungi</taxon>
        <taxon>Fungi incertae sedis</taxon>
        <taxon>Mucoromycota</taxon>
        <taxon>Mortierellomycotina</taxon>
        <taxon>Mortierellomycetes</taxon>
        <taxon>Mortierellales</taxon>
        <taxon>Mortierellaceae</taxon>
        <taxon>Linnemannia</taxon>
    </lineage>
</organism>
<evidence type="ECO:0000313" key="3">
    <source>
        <dbReference type="Proteomes" id="UP000078512"/>
    </source>
</evidence>
<proteinExistence type="predicted"/>
<evidence type="ECO:0000256" key="1">
    <source>
        <dbReference type="SAM" id="Phobius"/>
    </source>
</evidence>
<name>A0A197K924_9FUNG</name>
<keyword evidence="1" id="KW-0812">Transmembrane</keyword>
<dbReference type="Proteomes" id="UP000078512">
    <property type="component" value="Unassembled WGS sequence"/>
</dbReference>
<protein>
    <submittedName>
        <fullName evidence="2">Uncharacterized protein</fullName>
    </submittedName>
</protein>
<reference evidence="2 3" key="1">
    <citation type="submission" date="2016-05" db="EMBL/GenBank/DDBJ databases">
        <title>Genome sequencing reveals origins of a unique bacterial endosymbiosis in the earliest lineages of terrestrial Fungi.</title>
        <authorList>
            <consortium name="DOE Joint Genome Institute"/>
            <person name="Uehling J."/>
            <person name="Gryganskyi A."/>
            <person name="Hameed K."/>
            <person name="Tschaplinski T."/>
            <person name="Misztal P."/>
            <person name="Wu S."/>
            <person name="Desiro A."/>
            <person name="Vande Pol N."/>
            <person name="Du Z.-Y."/>
            <person name="Zienkiewicz A."/>
            <person name="Zienkiewicz K."/>
            <person name="Morin E."/>
            <person name="Tisserant E."/>
            <person name="Splivallo R."/>
            <person name="Hainaut M."/>
            <person name="Henrissat B."/>
            <person name="Ohm R."/>
            <person name="Kuo A."/>
            <person name="Yan J."/>
            <person name="Lipzen A."/>
            <person name="Nolan M."/>
            <person name="Labutti K."/>
            <person name="Barry K."/>
            <person name="Goldstein A."/>
            <person name="Labbe J."/>
            <person name="Schadt C."/>
            <person name="Tuskan G."/>
            <person name="Grigoriev I."/>
            <person name="Martin F."/>
            <person name="Vilgalys R."/>
            <person name="Bonito G."/>
        </authorList>
    </citation>
    <scope>NUCLEOTIDE SEQUENCE [LARGE SCALE GENOMIC DNA]</scope>
    <source>
        <strain evidence="2 3">AG-77</strain>
    </source>
</reference>
<accession>A0A197K924</accession>
<sequence length="257" mass="28142">MRTHARINKQQTEPDNTHKHYIHNRTQRTVQRSPHLTAISTHARRLSLSLPLLISDPFSLSLPLSLFSSSSLSLPLSSPLFSSSSFSVLSLSLSLSPLLPNNLGHCIIIARYLFGPADRCVCTYNSIAHKDSSLPLSVCCLCVCVCRCALCLHLSVSNDRPLSGRSCLLSAIETKLSIPLFLSLSFYTSVRIPVTTNTIDRSLYSPSLSVLCLSVSAFASFISPSSPFSLLFPSPCATLLTLFVVLPQRINRSYLSL</sequence>
<feature type="transmembrane region" description="Helical" evidence="1">
    <location>
        <begin position="228"/>
        <end position="246"/>
    </location>
</feature>